<dbReference type="GeneID" id="92178608"/>
<dbReference type="InterPro" id="IPR052988">
    <property type="entry name" value="Oryzine_lactonohydrolase"/>
</dbReference>
<dbReference type="InterPro" id="IPR011042">
    <property type="entry name" value="6-blade_b-propeller_TolB-like"/>
</dbReference>
<evidence type="ECO:0008006" key="3">
    <source>
        <dbReference type="Google" id="ProtNLM"/>
    </source>
</evidence>
<dbReference type="PANTHER" id="PTHR47064:SF2">
    <property type="entry name" value="SMP-30_GLUCONOLACTONASE_LRE-LIKE REGION DOMAIN-CONTAINING PROTEIN-RELATED"/>
    <property type="match status" value="1"/>
</dbReference>
<dbReference type="SUPFAM" id="SSF63829">
    <property type="entry name" value="Calcium-dependent phosphotriesterase"/>
    <property type="match status" value="1"/>
</dbReference>
<protein>
    <recommendedName>
        <fullName evidence="3">SMP-30/Gluconolactonase/LRE-like region domain-containing protein</fullName>
    </recommendedName>
</protein>
<evidence type="ECO:0000313" key="2">
    <source>
        <dbReference type="Proteomes" id="UP001388673"/>
    </source>
</evidence>
<dbReference type="Proteomes" id="UP001388673">
    <property type="component" value="Unassembled WGS sequence"/>
</dbReference>
<name>A0AAW0Z5S8_9TREE</name>
<keyword evidence="2" id="KW-1185">Reference proteome</keyword>
<dbReference type="PANTHER" id="PTHR47064">
    <property type="entry name" value="PUTATIVE (AFU_ORTHOLOGUE AFUA_1G08990)-RELATED"/>
    <property type="match status" value="1"/>
</dbReference>
<reference evidence="1 2" key="1">
    <citation type="journal article" date="2024" name="bioRxiv">
        <title>Comparative genomics of Cryptococcus and Kwoniella reveals pathogenesis evolution and contrasting karyotype dynamics via intercentromeric recombination or chromosome fusion.</title>
        <authorList>
            <person name="Coelho M.A."/>
            <person name="David-Palma M."/>
            <person name="Shea T."/>
            <person name="Bowers K."/>
            <person name="McGinley-Smith S."/>
            <person name="Mohammad A.W."/>
            <person name="Gnirke A."/>
            <person name="Yurkov A.M."/>
            <person name="Nowrousian M."/>
            <person name="Sun S."/>
            <person name="Cuomo C.A."/>
            <person name="Heitman J."/>
        </authorList>
    </citation>
    <scope>NUCLEOTIDE SEQUENCE [LARGE SCALE GENOMIC DNA]</scope>
    <source>
        <strain evidence="1 2">CBS 13917</strain>
    </source>
</reference>
<accession>A0AAW0Z5S8</accession>
<sequence length="155" mass="16969">MLWILSLDIPDGRVCYLTDTSHIHGSERLNPGLQNTINAFDVVWRGTRSEAGGPSLQNQRLFAFADTSVPNGVKCDILGNVYAGCGDGIHAWNKYGTLFGKILLGLVDGNFDTGCAKFCFVPGGKLVCFAEDRIYLVEGLVVEGATIAWERWVER</sequence>
<dbReference type="Gene3D" id="2.120.10.30">
    <property type="entry name" value="TolB, C-terminal domain"/>
    <property type="match status" value="1"/>
</dbReference>
<gene>
    <name evidence="1" type="ORF">IAR55_001349</name>
</gene>
<dbReference type="AlphaFoldDB" id="A0AAW0Z5S8"/>
<dbReference type="EMBL" id="JBCAWK010000002">
    <property type="protein sequence ID" value="KAK8866198.1"/>
    <property type="molecule type" value="Genomic_DNA"/>
</dbReference>
<dbReference type="KEGG" id="kne:92178608"/>
<proteinExistence type="predicted"/>
<evidence type="ECO:0000313" key="1">
    <source>
        <dbReference type="EMBL" id="KAK8866198.1"/>
    </source>
</evidence>
<organism evidence="1 2">
    <name type="scientific">Kwoniella newhampshirensis</name>
    <dbReference type="NCBI Taxonomy" id="1651941"/>
    <lineage>
        <taxon>Eukaryota</taxon>
        <taxon>Fungi</taxon>
        <taxon>Dikarya</taxon>
        <taxon>Basidiomycota</taxon>
        <taxon>Agaricomycotina</taxon>
        <taxon>Tremellomycetes</taxon>
        <taxon>Tremellales</taxon>
        <taxon>Cryptococcaceae</taxon>
        <taxon>Kwoniella</taxon>
    </lineage>
</organism>
<dbReference type="RefSeq" id="XP_066805677.1">
    <property type="nucleotide sequence ID" value="XM_066944476.1"/>
</dbReference>
<comment type="caution">
    <text evidence="1">The sequence shown here is derived from an EMBL/GenBank/DDBJ whole genome shotgun (WGS) entry which is preliminary data.</text>
</comment>